<keyword evidence="3" id="KW-1185">Reference proteome</keyword>
<dbReference type="Proteomes" id="UP000587586">
    <property type="component" value="Unassembled WGS sequence"/>
</dbReference>
<gene>
    <name evidence="2" type="ORF">GMLC_40310</name>
</gene>
<dbReference type="InterPro" id="IPR006597">
    <property type="entry name" value="Sel1-like"/>
</dbReference>
<dbReference type="InterPro" id="IPR052748">
    <property type="entry name" value="ISR_Activator"/>
</dbReference>
<reference evidence="3" key="1">
    <citation type="submission" date="2020-06" db="EMBL/GenBank/DDBJ databases">
        <title>Draft genomic sequecing of Geomonas sp. Red745.</title>
        <authorList>
            <person name="Itoh H."/>
            <person name="Xu Z.X."/>
            <person name="Ushijima N."/>
            <person name="Masuda Y."/>
            <person name="Shiratori Y."/>
            <person name="Senoo K."/>
        </authorList>
    </citation>
    <scope>NUCLEOTIDE SEQUENCE [LARGE SCALE GENOMIC DNA]</scope>
    <source>
        <strain evidence="3">Red745</strain>
    </source>
</reference>
<evidence type="ECO:0000313" key="2">
    <source>
        <dbReference type="EMBL" id="GFO70452.1"/>
    </source>
</evidence>
<accession>A0A6V8NCT9</accession>
<dbReference type="Gene3D" id="1.25.40.10">
    <property type="entry name" value="Tetratricopeptide repeat domain"/>
    <property type="match status" value="1"/>
</dbReference>
<evidence type="ECO:0000256" key="1">
    <source>
        <dbReference type="SAM" id="SignalP"/>
    </source>
</evidence>
<dbReference type="EMBL" id="BLXZ01000010">
    <property type="protein sequence ID" value="GFO70452.1"/>
    <property type="molecule type" value="Genomic_DNA"/>
</dbReference>
<feature type="signal peptide" evidence="1">
    <location>
        <begin position="1"/>
        <end position="24"/>
    </location>
</feature>
<dbReference type="RefSeq" id="WP_183363070.1">
    <property type="nucleotide sequence ID" value="NZ_BLXZ01000010.1"/>
</dbReference>
<keyword evidence="1" id="KW-0732">Signal</keyword>
<evidence type="ECO:0000313" key="3">
    <source>
        <dbReference type="Proteomes" id="UP000587586"/>
    </source>
</evidence>
<name>A0A6V8NCT9_9BACT</name>
<proteinExistence type="predicted"/>
<dbReference type="AlphaFoldDB" id="A0A6V8NCT9"/>
<feature type="chain" id="PRO_5028334913" description="Sel1 repeat family protein" evidence="1">
    <location>
        <begin position="25"/>
        <end position="147"/>
    </location>
</feature>
<protein>
    <recommendedName>
        <fullName evidence="4">Sel1 repeat family protein</fullName>
    </recommendedName>
</protein>
<dbReference type="SMART" id="SM00671">
    <property type="entry name" value="SEL1"/>
    <property type="match status" value="2"/>
</dbReference>
<sequence length="147" mass="15505">MKKYLIGSCLCVALLAAGSRPVLADYEAGLRAYKQGDYTRAFQEFSSDGSASSQFILSLMYQKGDGTRQDRKASLALLRSAAEKGLDVAQASLGLIYLEGAGVKADEKTGLEWLAKAAAQGLAEAQSALEMAGLEHPTLIGTQLASK</sequence>
<evidence type="ECO:0008006" key="4">
    <source>
        <dbReference type="Google" id="ProtNLM"/>
    </source>
</evidence>
<dbReference type="PANTHER" id="PTHR45011:SF1">
    <property type="entry name" value="DAP3-BINDING CELL DEATH ENHANCER 1"/>
    <property type="match status" value="1"/>
</dbReference>
<dbReference type="SUPFAM" id="SSF81901">
    <property type="entry name" value="HCP-like"/>
    <property type="match status" value="1"/>
</dbReference>
<dbReference type="InterPro" id="IPR011990">
    <property type="entry name" value="TPR-like_helical_dom_sf"/>
</dbReference>
<dbReference type="Pfam" id="PF08238">
    <property type="entry name" value="Sel1"/>
    <property type="match status" value="2"/>
</dbReference>
<organism evidence="2 3">
    <name type="scientific">Geomonas limicola</name>
    <dbReference type="NCBI Taxonomy" id="2740186"/>
    <lineage>
        <taxon>Bacteria</taxon>
        <taxon>Pseudomonadati</taxon>
        <taxon>Thermodesulfobacteriota</taxon>
        <taxon>Desulfuromonadia</taxon>
        <taxon>Geobacterales</taxon>
        <taxon>Geobacteraceae</taxon>
        <taxon>Geomonas</taxon>
    </lineage>
</organism>
<comment type="caution">
    <text evidence="2">The sequence shown here is derived from an EMBL/GenBank/DDBJ whole genome shotgun (WGS) entry which is preliminary data.</text>
</comment>
<dbReference type="PANTHER" id="PTHR45011">
    <property type="entry name" value="DAP3-BINDING CELL DEATH ENHANCER 1"/>
    <property type="match status" value="1"/>
</dbReference>